<dbReference type="EMBL" id="BMKX01000011">
    <property type="protein sequence ID" value="GGJ72069.1"/>
    <property type="molecule type" value="Genomic_DNA"/>
</dbReference>
<evidence type="ECO:0000259" key="1">
    <source>
        <dbReference type="Pfam" id="PF13460"/>
    </source>
</evidence>
<dbReference type="InterPro" id="IPR036291">
    <property type="entry name" value="NAD(P)-bd_dom_sf"/>
</dbReference>
<dbReference type="InterPro" id="IPR016040">
    <property type="entry name" value="NAD(P)-bd_dom"/>
</dbReference>
<accession>A0ABQ2DUV4</accession>
<dbReference type="PANTHER" id="PTHR48079:SF6">
    <property type="entry name" value="NAD(P)-BINDING DOMAIN-CONTAINING PROTEIN-RELATED"/>
    <property type="match status" value="1"/>
</dbReference>
<dbReference type="Pfam" id="PF13460">
    <property type="entry name" value="NAD_binding_10"/>
    <property type="match status" value="1"/>
</dbReference>
<protein>
    <submittedName>
        <fullName evidence="2">NAD(P)-dependent oxidoreductase</fullName>
    </submittedName>
</protein>
<dbReference type="SUPFAM" id="SSF51735">
    <property type="entry name" value="NAD(P)-binding Rossmann-fold domains"/>
    <property type="match status" value="1"/>
</dbReference>
<reference evidence="3" key="1">
    <citation type="journal article" date="2019" name="Int. J. Syst. Evol. Microbiol.">
        <title>The Global Catalogue of Microorganisms (GCM) 10K type strain sequencing project: providing services to taxonomists for standard genome sequencing and annotation.</title>
        <authorList>
            <consortium name="The Broad Institute Genomics Platform"/>
            <consortium name="The Broad Institute Genome Sequencing Center for Infectious Disease"/>
            <person name="Wu L."/>
            <person name="Ma J."/>
        </authorList>
    </citation>
    <scope>NUCLEOTIDE SEQUENCE [LARGE SCALE GENOMIC DNA]</scope>
    <source>
        <strain evidence="3">CGMCC 1.3685</strain>
    </source>
</reference>
<keyword evidence="3" id="KW-1185">Reference proteome</keyword>
<proteinExistence type="predicted"/>
<comment type="caution">
    <text evidence="2">The sequence shown here is derived from an EMBL/GenBank/DDBJ whole genome shotgun (WGS) entry which is preliminary data.</text>
</comment>
<sequence length="285" mass="31054">MKILLISCGDVATEAGLRFHAAGHQVTAWRRDSSKLPAVFTGYNVDLLKADSWPQIDPETDLVLFTPVPATRDVTGYERGYLHTAHRLIDTLKVSCPRLKRLIYVSSSAVLGGSEGQLVNETAPLAPARPTAQVLADTETLLAASGLPLTILRAPGIYGPGRTRLIDLVRSGSAQLPTQSHWTNRIHRDDLAQAIVHVASLDQKAEALYLATDSEPAQLADVYRFLAEELGSKIPEISTEPPASRNASDRRLNNARLLASGFIPRFPSYREGYKSILANDSSRHA</sequence>
<dbReference type="InterPro" id="IPR051783">
    <property type="entry name" value="NAD(P)-dependent_oxidoreduct"/>
</dbReference>
<organism evidence="2 3">
    <name type="scientific">Glutamicibacter ardleyensis</name>
    <dbReference type="NCBI Taxonomy" id="225894"/>
    <lineage>
        <taxon>Bacteria</taxon>
        <taxon>Bacillati</taxon>
        <taxon>Actinomycetota</taxon>
        <taxon>Actinomycetes</taxon>
        <taxon>Micrococcales</taxon>
        <taxon>Micrococcaceae</taxon>
        <taxon>Glutamicibacter</taxon>
    </lineage>
</organism>
<dbReference type="PANTHER" id="PTHR48079">
    <property type="entry name" value="PROTEIN YEEZ"/>
    <property type="match status" value="1"/>
</dbReference>
<dbReference type="Gene3D" id="3.40.50.720">
    <property type="entry name" value="NAD(P)-binding Rossmann-like Domain"/>
    <property type="match status" value="1"/>
</dbReference>
<feature type="domain" description="NAD(P)-binding" evidence="1">
    <location>
        <begin position="18"/>
        <end position="199"/>
    </location>
</feature>
<dbReference type="GeneID" id="303305712"/>
<dbReference type="RefSeq" id="WP_096257519.1">
    <property type="nucleotide sequence ID" value="NZ_BMKX01000011.1"/>
</dbReference>
<dbReference type="Proteomes" id="UP000606115">
    <property type="component" value="Unassembled WGS sequence"/>
</dbReference>
<gene>
    <name evidence="2" type="ORF">GCM10007173_33800</name>
</gene>
<evidence type="ECO:0000313" key="2">
    <source>
        <dbReference type="EMBL" id="GGJ72069.1"/>
    </source>
</evidence>
<evidence type="ECO:0000313" key="3">
    <source>
        <dbReference type="Proteomes" id="UP000606115"/>
    </source>
</evidence>
<name>A0ABQ2DUV4_9MICC</name>